<dbReference type="EMBL" id="JACHHG010000014">
    <property type="protein sequence ID" value="MBB6099690.1"/>
    <property type="molecule type" value="Genomic_DNA"/>
</dbReference>
<reference evidence="1 2" key="1">
    <citation type="submission" date="2020-08" db="EMBL/GenBank/DDBJ databases">
        <title>Genomic Encyclopedia of Type Strains, Phase IV (KMG-IV): sequencing the most valuable type-strain genomes for metagenomic binning, comparative biology and taxonomic classification.</title>
        <authorList>
            <person name="Goeker M."/>
        </authorList>
    </citation>
    <scope>NUCLEOTIDE SEQUENCE [LARGE SCALE GENOMIC DNA]</scope>
    <source>
        <strain evidence="1 2">DSM 21458</strain>
    </source>
</reference>
<evidence type="ECO:0000313" key="1">
    <source>
        <dbReference type="EMBL" id="MBB6099690.1"/>
    </source>
</evidence>
<comment type="caution">
    <text evidence="1">The sequence shown here is derived from an EMBL/GenBank/DDBJ whole genome shotgun (WGS) entry which is preliminary data.</text>
</comment>
<proteinExistence type="predicted"/>
<gene>
    <name evidence="1" type="ORF">HNR42_003148</name>
</gene>
<protein>
    <submittedName>
        <fullName evidence="1">Uncharacterized protein</fullName>
    </submittedName>
</protein>
<sequence>MTRPDSPALFAETVSLGFAHEDMAAVIRALEARTGAGTQAGTVLEEG</sequence>
<dbReference type="RefSeq" id="WP_183988488.1">
    <property type="nucleotide sequence ID" value="NZ_JACHHG010000014.1"/>
</dbReference>
<organism evidence="1 2">
    <name type="scientific">Deinobacterium chartae</name>
    <dbReference type="NCBI Taxonomy" id="521158"/>
    <lineage>
        <taxon>Bacteria</taxon>
        <taxon>Thermotogati</taxon>
        <taxon>Deinococcota</taxon>
        <taxon>Deinococci</taxon>
        <taxon>Deinococcales</taxon>
        <taxon>Deinococcaceae</taxon>
        <taxon>Deinobacterium</taxon>
    </lineage>
</organism>
<accession>A0A841I5H7</accession>
<dbReference type="Proteomes" id="UP000569951">
    <property type="component" value="Unassembled WGS sequence"/>
</dbReference>
<keyword evidence="2" id="KW-1185">Reference proteome</keyword>
<name>A0A841I5H7_9DEIO</name>
<evidence type="ECO:0000313" key="2">
    <source>
        <dbReference type="Proteomes" id="UP000569951"/>
    </source>
</evidence>
<dbReference type="AlphaFoldDB" id="A0A841I5H7"/>